<keyword evidence="3" id="KW-1185">Reference proteome</keyword>
<dbReference type="Proteomes" id="UP001431209">
    <property type="component" value="Unassembled WGS sequence"/>
</dbReference>
<dbReference type="EMBL" id="JAOPGA020001893">
    <property type="protein sequence ID" value="KAL0491974.1"/>
    <property type="molecule type" value="Genomic_DNA"/>
</dbReference>
<evidence type="ECO:0000313" key="3">
    <source>
        <dbReference type="Proteomes" id="UP001431209"/>
    </source>
</evidence>
<evidence type="ECO:0000259" key="1">
    <source>
        <dbReference type="PROSITE" id="PS51462"/>
    </source>
</evidence>
<dbReference type="AlphaFoldDB" id="A0AAW2ZS19"/>
<dbReference type="GO" id="GO:0016787">
    <property type="term" value="F:hydrolase activity"/>
    <property type="evidence" value="ECO:0007669"/>
    <property type="project" value="UniProtKB-KW"/>
</dbReference>
<dbReference type="Gene3D" id="3.90.79.10">
    <property type="entry name" value="Nucleoside Triphosphate Pyrophosphohydrolase"/>
    <property type="match status" value="1"/>
</dbReference>
<name>A0AAW2ZS19_9EUKA</name>
<evidence type="ECO:0000313" key="2">
    <source>
        <dbReference type="EMBL" id="KAL0491974.1"/>
    </source>
</evidence>
<dbReference type="Pfam" id="PF00293">
    <property type="entry name" value="NUDIX"/>
    <property type="match status" value="1"/>
</dbReference>
<feature type="domain" description="Nudix hydrolase" evidence="1">
    <location>
        <begin position="29"/>
        <end position="170"/>
    </location>
</feature>
<comment type="caution">
    <text evidence="2">The sequence shown here is derived from an EMBL/GenBank/DDBJ whole genome shotgun (WGS) entry which is preliminary data.</text>
</comment>
<dbReference type="InterPro" id="IPR015797">
    <property type="entry name" value="NUDIX_hydrolase-like_dom_sf"/>
</dbReference>
<sequence length="199" mass="23395">MKEYIEVFTPDGNPTGVMKSREEIHRDGLWHNTVHTWIIKKSGMLLIQRRCATKESHPDMWDVSSAGHISFGQSSKDAAVREVEEEVGLYIKQSDLEFLFRFPMDCTLKNGEYLDREHIDVYLVEVGDELSTSDLTLQESEVSDAQFVHYSIIEKMYREFNKKFVQIHDDSYYQLFDILKKRYPVQDLEINFEIPSFLI</sequence>
<dbReference type="InterPro" id="IPR000086">
    <property type="entry name" value="NUDIX_hydrolase_dom"/>
</dbReference>
<accession>A0AAW2ZS19</accession>
<dbReference type="CDD" id="cd04692">
    <property type="entry name" value="NUDIX_Hydrolase"/>
    <property type="match status" value="1"/>
</dbReference>
<proteinExistence type="predicted"/>
<gene>
    <name evidence="2" type="ORF">AKO1_010144</name>
</gene>
<keyword evidence="2" id="KW-0378">Hydrolase</keyword>
<reference evidence="2 3" key="1">
    <citation type="submission" date="2024-03" db="EMBL/GenBank/DDBJ databases">
        <title>The Acrasis kona genome and developmental transcriptomes reveal deep origins of eukaryotic multicellular pathways.</title>
        <authorList>
            <person name="Sheikh S."/>
            <person name="Fu C.-J."/>
            <person name="Brown M.W."/>
            <person name="Baldauf S.L."/>
        </authorList>
    </citation>
    <scope>NUCLEOTIDE SEQUENCE [LARGE SCALE GENOMIC DNA]</scope>
    <source>
        <strain evidence="2 3">ATCC MYA-3509</strain>
    </source>
</reference>
<organism evidence="2 3">
    <name type="scientific">Acrasis kona</name>
    <dbReference type="NCBI Taxonomy" id="1008807"/>
    <lineage>
        <taxon>Eukaryota</taxon>
        <taxon>Discoba</taxon>
        <taxon>Heterolobosea</taxon>
        <taxon>Tetramitia</taxon>
        <taxon>Eutetramitia</taxon>
        <taxon>Acrasidae</taxon>
        <taxon>Acrasis</taxon>
    </lineage>
</organism>
<dbReference type="PANTHER" id="PTHR10885:SF20">
    <property type="entry name" value="NUDIX HYDROLASE DOMAIN-CONTAINING PROTEIN"/>
    <property type="match status" value="1"/>
</dbReference>
<dbReference type="GO" id="GO:0009240">
    <property type="term" value="P:isopentenyl diphosphate biosynthetic process"/>
    <property type="evidence" value="ECO:0007669"/>
    <property type="project" value="TreeGrafter"/>
</dbReference>
<dbReference type="SUPFAM" id="SSF55811">
    <property type="entry name" value="Nudix"/>
    <property type="match status" value="1"/>
</dbReference>
<dbReference type="GO" id="GO:0005737">
    <property type="term" value="C:cytoplasm"/>
    <property type="evidence" value="ECO:0007669"/>
    <property type="project" value="TreeGrafter"/>
</dbReference>
<protein>
    <submittedName>
        <fullName evidence="2">Nudix hydrolase</fullName>
    </submittedName>
</protein>
<dbReference type="PANTHER" id="PTHR10885">
    <property type="entry name" value="ISOPENTENYL-DIPHOSPHATE DELTA-ISOMERASE"/>
    <property type="match status" value="1"/>
</dbReference>
<dbReference type="PROSITE" id="PS51462">
    <property type="entry name" value="NUDIX"/>
    <property type="match status" value="1"/>
</dbReference>
<dbReference type="GO" id="GO:0004452">
    <property type="term" value="F:isopentenyl-diphosphate delta-isomerase activity"/>
    <property type="evidence" value="ECO:0007669"/>
    <property type="project" value="TreeGrafter"/>
</dbReference>